<name>A0ABQ5B636_9ASTR</name>
<comment type="caution">
    <text evidence="1">The sequence shown here is derived from an EMBL/GenBank/DDBJ whole genome shotgun (WGS) entry which is preliminary data.</text>
</comment>
<reference evidence="1" key="2">
    <citation type="submission" date="2022-01" db="EMBL/GenBank/DDBJ databases">
        <authorList>
            <person name="Yamashiro T."/>
            <person name="Shiraishi A."/>
            <person name="Satake H."/>
            <person name="Nakayama K."/>
        </authorList>
    </citation>
    <scope>NUCLEOTIDE SEQUENCE</scope>
</reference>
<dbReference type="Proteomes" id="UP001151760">
    <property type="component" value="Unassembled WGS sequence"/>
</dbReference>
<keyword evidence="2" id="KW-1185">Reference proteome</keyword>
<reference evidence="1" key="1">
    <citation type="journal article" date="2022" name="Int. J. Mol. Sci.">
        <title>Draft Genome of Tanacetum Coccineum: Genomic Comparison of Closely Related Tanacetum-Family Plants.</title>
        <authorList>
            <person name="Yamashiro T."/>
            <person name="Shiraishi A."/>
            <person name="Nakayama K."/>
            <person name="Satake H."/>
        </authorList>
    </citation>
    <scope>NUCLEOTIDE SEQUENCE</scope>
</reference>
<dbReference type="EMBL" id="BQNB010012961">
    <property type="protein sequence ID" value="GJT10091.1"/>
    <property type="molecule type" value="Genomic_DNA"/>
</dbReference>
<proteinExistence type="predicted"/>
<accession>A0ABQ5B636</accession>
<organism evidence="1 2">
    <name type="scientific">Tanacetum coccineum</name>
    <dbReference type="NCBI Taxonomy" id="301880"/>
    <lineage>
        <taxon>Eukaryota</taxon>
        <taxon>Viridiplantae</taxon>
        <taxon>Streptophyta</taxon>
        <taxon>Embryophyta</taxon>
        <taxon>Tracheophyta</taxon>
        <taxon>Spermatophyta</taxon>
        <taxon>Magnoliopsida</taxon>
        <taxon>eudicotyledons</taxon>
        <taxon>Gunneridae</taxon>
        <taxon>Pentapetalae</taxon>
        <taxon>asterids</taxon>
        <taxon>campanulids</taxon>
        <taxon>Asterales</taxon>
        <taxon>Asteraceae</taxon>
        <taxon>Asteroideae</taxon>
        <taxon>Anthemideae</taxon>
        <taxon>Anthemidinae</taxon>
        <taxon>Tanacetum</taxon>
    </lineage>
</organism>
<evidence type="ECO:0000313" key="1">
    <source>
        <dbReference type="EMBL" id="GJT10091.1"/>
    </source>
</evidence>
<protein>
    <submittedName>
        <fullName evidence="1">Uncharacterized protein</fullName>
    </submittedName>
</protein>
<gene>
    <name evidence="1" type="ORF">Tco_0857133</name>
</gene>
<evidence type="ECO:0000313" key="2">
    <source>
        <dbReference type="Proteomes" id="UP001151760"/>
    </source>
</evidence>
<sequence length="88" mass="9894">MCKEYRHPKLLIGPIYTKEGSGGLTRNKSRTKILHKVSVKKAHNGSDTQNATLAIRVIKSNPTGTIEDPMMREESRAKIKWMRSGLDS</sequence>